<dbReference type="Proteomes" id="UP001153636">
    <property type="component" value="Chromosome 12"/>
</dbReference>
<dbReference type="AlphaFoldDB" id="A0A9P0CNF9"/>
<protein>
    <submittedName>
        <fullName evidence="2">Uncharacterized protein</fullName>
    </submittedName>
</protein>
<feature type="compositionally biased region" description="Polar residues" evidence="1">
    <location>
        <begin position="208"/>
        <end position="222"/>
    </location>
</feature>
<reference evidence="2" key="1">
    <citation type="submission" date="2022-01" db="EMBL/GenBank/DDBJ databases">
        <authorList>
            <person name="King R."/>
        </authorList>
    </citation>
    <scope>NUCLEOTIDE SEQUENCE</scope>
</reference>
<dbReference type="EMBL" id="OV651824">
    <property type="protein sequence ID" value="CAH1101792.1"/>
    <property type="molecule type" value="Genomic_DNA"/>
</dbReference>
<evidence type="ECO:0000256" key="1">
    <source>
        <dbReference type="SAM" id="MobiDB-lite"/>
    </source>
</evidence>
<feature type="compositionally biased region" description="Low complexity" evidence="1">
    <location>
        <begin position="175"/>
        <end position="187"/>
    </location>
</feature>
<dbReference type="OrthoDB" id="6781962at2759"/>
<proteinExistence type="predicted"/>
<feature type="region of interest" description="Disordered" evidence="1">
    <location>
        <begin position="27"/>
        <end position="54"/>
    </location>
</feature>
<evidence type="ECO:0000313" key="2">
    <source>
        <dbReference type="EMBL" id="CAH1101792.1"/>
    </source>
</evidence>
<accession>A0A9P0CNF9</accession>
<gene>
    <name evidence="2" type="ORF">PSYICH_LOCUS3525</name>
</gene>
<organism evidence="2 3">
    <name type="scientific">Psylliodes chrysocephalus</name>
    <dbReference type="NCBI Taxonomy" id="3402493"/>
    <lineage>
        <taxon>Eukaryota</taxon>
        <taxon>Metazoa</taxon>
        <taxon>Ecdysozoa</taxon>
        <taxon>Arthropoda</taxon>
        <taxon>Hexapoda</taxon>
        <taxon>Insecta</taxon>
        <taxon>Pterygota</taxon>
        <taxon>Neoptera</taxon>
        <taxon>Endopterygota</taxon>
        <taxon>Coleoptera</taxon>
        <taxon>Polyphaga</taxon>
        <taxon>Cucujiformia</taxon>
        <taxon>Chrysomeloidea</taxon>
        <taxon>Chrysomelidae</taxon>
        <taxon>Galerucinae</taxon>
        <taxon>Alticini</taxon>
        <taxon>Psylliodes</taxon>
    </lineage>
</organism>
<feature type="region of interest" description="Disordered" evidence="1">
    <location>
        <begin position="141"/>
        <end position="222"/>
    </location>
</feature>
<sequence length="241" mass="26925">MEPAVNKSTTEKDQKSFCKQPISCPWSTIQPYPSTTDKEEPAATTEKSGDKTCPSIQQSSSQFFYFLRLMQLFPETHPATLHTVLCLCNNNFFYAVDKLLYARKCKSLYNQSQRNYRRCPYEKTQPHCSHDDNCRSRRNKVLDLKVPQSGSTGARTTTSGRTSKIDSGTLDDSFRASSSSSCSTSQSVERRSTQSTSSLGETLEDSRQASTSKAGTSSEENIDNYSLRNQSIIQGSDIIII</sequence>
<name>A0A9P0CNF9_9CUCU</name>
<evidence type="ECO:0000313" key="3">
    <source>
        <dbReference type="Proteomes" id="UP001153636"/>
    </source>
</evidence>
<keyword evidence="3" id="KW-1185">Reference proteome</keyword>
<feature type="compositionally biased region" description="Low complexity" evidence="1">
    <location>
        <begin position="149"/>
        <end position="162"/>
    </location>
</feature>